<dbReference type="GeneID" id="7835468"/>
<feature type="repeat" description="TPR" evidence="3">
    <location>
        <begin position="196"/>
        <end position="229"/>
    </location>
</feature>
<dbReference type="InParanoid" id="Q24DG6"/>
<dbReference type="SUPFAM" id="SSF81901">
    <property type="entry name" value="HCP-like"/>
    <property type="match status" value="1"/>
</dbReference>
<reference evidence="6" key="1">
    <citation type="journal article" date="2006" name="PLoS Biol.">
        <title>Macronuclear genome sequence of the ciliate Tetrahymena thermophila, a model eukaryote.</title>
        <authorList>
            <person name="Eisen J.A."/>
            <person name="Coyne R.S."/>
            <person name="Wu M."/>
            <person name="Wu D."/>
            <person name="Thiagarajan M."/>
            <person name="Wortman J.R."/>
            <person name="Badger J.H."/>
            <person name="Ren Q."/>
            <person name="Amedeo P."/>
            <person name="Jones K.M."/>
            <person name="Tallon L.J."/>
            <person name="Delcher A.L."/>
            <person name="Salzberg S.L."/>
            <person name="Silva J.C."/>
            <person name="Haas B.J."/>
            <person name="Majoros W.H."/>
            <person name="Farzad M."/>
            <person name="Carlton J.M."/>
            <person name="Smith R.K. Jr."/>
            <person name="Garg J."/>
            <person name="Pearlman R.E."/>
            <person name="Karrer K.M."/>
            <person name="Sun L."/>
            <person name="Manning G."/>
            <person name="Elde N.C."/>
            <person name="Turkewitz A.P."/>
            <person name="Asai D.J."/>
            <person name="Wilkes D.E."/>
            <person name="Wang Y."/>
            <person name="Cai H."/>
            <person name="Collins K."/>
            <person name="Stewart B.A."/>
            <person name="Lee S.R."/>
            <person name="Wilamowska K."/>
            <person name="Weinberg Z."/>
            <person name="Ruzzo W.L."/>
            <person name="Wloga D."/>
            <person name="Gaertig J."/>
            <person name="Frankel J."/>
            <person name="Tsao C.-C."/>
            <person name="Gorovsky M.A."/>
            <person name="Keeling P.J."/>
            <person name="Waller R.F."/>
            <person name="Patron N.J."/>
            <person name="Cherry J.M."/>
            <person name="Stover N.A."/>
            <person name="Krieger C.J."/>
            <person name="del Toro C."/>
            <person name="Ryder H.F."/>
            <person name="Williamson S.C."/>
            <person name="Barbeau R.A."/>
            <person name="Hamilton E.P."/>
            <person name="Orias E."/>
        </authorList>
    </citation>
    <scope>NUCLEOTIDE SEQUENCE [LARGE SCALE GENOMIC DNA]</scope>
    <source>
        <strain evidence="6">SB210</strain>
    </source>
</reference>
<name>Q24DG6_TETTS</name>
<keyword evidence="1" id="KW-0677">Repeat</keyword>
<evidence type="ECO:0000256" key="3">
    <source>
        <dbReference type="PROSITE-ProRule" id="PRU00339"/>
    </source>
</evidence>
<evidence type="ECO:0000313" key="6">
    <source>
        <dbReference type="Proteomes" id="UP000009168"/>
    </source>
</evidence>
<dbReference type="HOGENOM" id="CLU_450955_0_0_1"/>
<dbReference type="InterPro" id="IPR019734">
    <property type="entry name" value="TPR_rpt"/>
</dbReference>
<feature type="compositionally biased region" description="Acidic residues" evidence="4">
    <location>
        <begin position="561"/>
        <end position="574"/>
    </location>
</feature>
<dbReference type="InterPro" id="IPR013105">
    <property type="entry name" value="TPR_2"/>
</dbReference>
<dbReference type="Pfam" id="PF07719">
    <property type="entry name" value="TPR_2"/>
    <property type="match status" value="1"/>
</dbReference>
<feature type="repeat" description="TPR" evidence="3">
    <location>
        <begin position="230"/>
        <end position="263"/>
    </location>
</feature>
<evidence type="ECO:0000256" key="4">
    <source>
        <dbReference type="SAM" id="MobiDB-lite"/>
    </source>
</evidence>
<dbReference type="Gene3D" id="1.25.40.10">
    <property type="entry name" value="Tetratricopeptide repeat domain"/>
    <property type="match status" value="4"/>
</dbReference>
<dbReference type="Pfam" id="PF14559">
    <property type="entry name" value="TPR_19"/>
    <property type="match status" value="2"/>
</dbReference>
<feature type="repeat" description="TPR" evidence="3">
    <location>
        <begin position="432"/>
        <end position="465"/>
    </location>
</feature>
<keyword evidence="6" id="KW-1185">Reference proteome</keyword>
<dbReference type="InterPro" id="IPR051685">
    <property type="entry name" value="Ycf3/AcsC/BcsC/TPR_MFPF"/>
</dbReference>
<dbReference type="SUPFAM" id="SSF48452">
    <property type="entry name" value="TPR-like"/>
    <property type="match status" value="1"/>
</dbReference>
<feature type="repeat" description="TPR" evidence="3">
    <location>
        <begin position="162"/>
        <end position="195"/>
    </location>
</feature>
<evidence type="ECO:0000256" key="1">
    <source>
        <dbReference type="ARBA" id="ARBA00022737"/>
    </source>
</evidence>
<dbReference type="SMART" id="SM00028">
    <property type="entry name" value="TPR"/>
    <property type="match status" value="12"/>
</dbReference>
<dbReference type="Pfam" id="PF13181">
    <property type="entry name" value="TPR_8"/>
    <property type="match status" value="1"/>
</dbReference>
<dbReference type="eggNOG" id="KOG4626">
    <property type="taxonomic scope" value="Eukaryota"/>
</dbReference>
<evidence type="ECO:0000313" key="5">
    <source>
        <dbReference type="EMBL" id="EAS05812.2"/>
    </source>
</evidence>
<feature type="repeat" description="TPR" evidence="3">
    <location>
        <begin position="296"/>
        <end position="329"/>
    </location>
</feature>
<feature type="repeat" description="TPR" evidence="3">
    <location>
        <begin position="128"/>
        <end position="161"/>
    </location>
</feature>
<dbReference type="Pfam" id="PF12895">
    <property type="entry name" value="ANAPC3"/>
    <property type="match status" value="1"/>
</dbReference>
<sequence length="583" mass="68459">MRLKDIYNHFFGIQNHSKSDHQIAQKQNYITQSQSQEGNQNIFNLNTVSKEELKKGNYDIGFILETGNTLLGRNQLEQAEECFQLVIEKDEKNYQGFIGLGNVYHLQGKFQVSQNNFQKALDLNPTAFETNFYMGSILLVQHKFEEAKHQYETALKIYPNSAAAYKNLGYIYFHQQLYEKSHQCTEKALLLNPNNYDIIFNYAKCNMVLGNFDLAIQLFHKCIQLNPSSLQDFLLLGKLYFSQKKLEEADKCFKSALAINPKDSTAENLIKQVEQAQYLISQSKDNQKQMNDVYTKNFFLELGKTYEMQRKYQNASECYQIAQQLNPTNYLIHLILAILYQKIRYLGDPILHLKEALKINPSIQIIHQLLGLNYLCQMKWQEAELELLEYLKNNEEEPQVVNALSIIYLSDQNINQAEQILVKCLQSHPEDIQTSLNLSYVYKRQKKYFEAKEILEKIIKRNPKTSIAFFYLGDICLAEQINIKQAINYFNQAINEDPKCFEAHLWAARACIEQQELIKAQEHFSQALKNSDHYLIKFIIESEKELQNDYLFFKQLEMDEEEGYQQEEEEEDQQEEKIKLFKN</sequence>
<feature type="region of interest" description="Disordered" evidence="4">
    <location>
        <begin position="561"/>
        <end position="583"/>
    </location>
</feature>
<proteinExistence type="predicted"/>
<protein>
    <submittedName>
        <fullName evidence="5">Tetratricopeptide repeat protein</fullName>
    </submittedName>
</protein>
<feature type="repeat" description="TPR" evidence="3">
    <location>
        <begin position="94"/>
        <end position="127"/>
    </location>
</feature>
<dbReference type="Proteomes" id="UP000009168">
    <property type="component" value="Unassembled WGS sequence"/>
</dbReference>
<dbReference type="PANTHER" id="PTHR44943">
    <property type="entry name" value="CELLULOSE SYNTHASE OPERON PROTEIN C"/>
    <property type="match status" value="1"/>
</dbReference>
<dbReference type="KEGG" id="tet:TTHERM_01232210"/>
<keyword evidence="2 3" id="KW-0802">TPR repeat</keyword>
<dbReference type="InterPro" id="IPR011990">
    <property type="entry name" value="TPR-like_helical_dom_sf"/>
</dbReference>
<accession>Q24DG6</accession>
<dbReference type="OrthoDB" id="10006270at2759"/>
<organism evidence="5 6">
    <name type="scientific">Tetrahymena thermophila (strain SB210)</name>
    <dbReference type="NCBI Taxonomy" id="312017"/>
    <lineage>
        <taxon>Eukaryota</taxon>
        <taxon>Sar</taxon>
        <taxon>Alveolata</taxon>
        <taxon>Ciliophora</taxon>
        <taxon>Intramacronucleata</taxon>
        <taxon>Oligohymenophorea</taxon>
        <taxon>Hymenostomatida</taxon>
        <taxon>Tetrahymenina</taxon>
        <taxon>Tetrahymenidae</taxon>
        <taxon>Tetrahymena</taxon>
    </lineage>
</organism>
<gene>
    <name evidence="5" type="ORF">TTHERM_01232210</name>
</gene>
<evidence type="ECO:0000256" key="2">
    <source>
        <dbReference type="ARBA" id="ARBA00022803"/>
    </source>
</evidence>
<dbReference type="AlphaFoldDB" id="Q24DG6"/>
<dbReference type="PANTHER" id="PTHR44943:SF8">
    <property type="entry name" value="TPR REPEAT-CONTAINING PROTEIN MJ0263"/>
    <property type="match status" value="1"/>
</dbReference>
<dbReference type="RefSeq" id="XP_001026057.2">
    <property type="nucleotide sequence ID" value="XM_001026057.2"/>
</dbReference>
<dbReference type="PROSITE" id="PS50005">
    <property type="entry name" value="TPR"/>
    <property type="match status" value="7"/>
</dbReference>
<dbReference type="EMBL" id="GG662327">
    <property type="protein sequence ID" value="EAS05812.2"/>
    <property type="molecule type" value="Genomic_DNA"/>
</dbReference>